<dbReference type="Proteomes" id="UP001055439">
    <property type="component" value="Chromosome 10"/>
</dbReference>
<keyword evidence="3" id="KW-0067">ATP-binding</keyword>
<keyword evidence="1" id="KW-0547">Nucleotide-binding</keyword>
<feature type="non-terminal residue" evidence="5">
    <location>
        <position position="1"/>
    </location>
</feature>
<dbReference type="AlphaFoldDB" id="A0A9E7JEA9"/>
<feature type="domain" description="Helicase C-terminal" evidence="4">
    <location>
        <begin position="121"/>
        <end position="185"/>
    </location>
</feature>
<sequence>RPILVLPPANIRTVECEQSEAERDFYEALFERSKVRFDQFVAQGKVLHNYASILELLLRLRQCCNHPFLVMSRGDTQHWRTPAGGPCPICRSPLSKADLITCPSESRFQDDVEKNWKESSKVTKLIKYLKRAQRSGEKSIVFSQWTAFLDLLEIPLRKGIGFLRLDGKLSQKKRGIVLKEFSESSDKMVR</sequence>
<keyword evidence="2" id="KW-0378">Hydrolase</keyword>
<dbReference type="GO" id="GO:0006281">
    <property type="term" value="P:DNA repair"/>
    <property type="evidence" value="ECO:0007669"/>
    <property type="project" value="TreeGrafter"/>
</dbReference>
<evidence type="ECO:0000256" key="2">
    <source>
        <dbReference type="ARBA" id="ARBA00022801"/>
    </source>
</evidence>
<evidence type="ECO:0000259" key="4">
    <source>
        <dbReference type="Pfam" id="PF00271"/>
    </source>
</evidence>
<keyword evidence="6" id="KW-1185">Reference proteome</keyword>
<dbReference type="InterPro" id="IPR050628">
    <property type="entry name" value="SNF2_RAD54_helicase_TF"/>
</dbReference>
<dbReference type="GO" id="GO:0016787">
    <property type="term" value="F:hydrolase activity"/>
    <property type="evidence" value="ECO:0007669"/>
    <property type="project" value="UniProtKB-KW"/>
</dbReference>
<dbReference type="EMBL" id="CP097503">
    <property type="protein sequence ID" value="URD77864.1"/>
    <property type="molecule type" value="Genomic_DNA"/>
</dbReference>
<dbReference type="InterPro" id="IPR001650">
    <property type="entry name" value="Helicase_C-like"/>
</dbReference>
<evidence type="ECO:0000256" key="3">
    <source>
        <dbReference type="ARBA" id="ARBA00022840"/>
    </source>
</evidence>
<dbReference type="PANTHER" id="PTHR45626:SF22">
    <property type="entry name" value="DNA REPAIR PROTEIN RAD5"/>
    <property type="match status" value="1"/>
</dbReference>
<proteinExistence type="predicted"/>
<dbReference type="GO" id="GO:0005634">
    <property type="term" value="C:nucleus"/>
    <property type="evidence" value="ECO:0007669"/>
    <property type="project" value="TreeGrafter"/>
</dbReference>
<dbReference type="InterPro" id="IPR027417">
    <property type="entry name" value="P-loop_NTPase"/>
</dbReference>
<dbReference type="CDD" id="cd18793">
    <property type="entry name" value="SF2_C_SNF"/>
    <property type="match status" value="1"/>
</dbReference>
<organism evidence="5 6">
    <name type="scientific">Musa troglodytarum</name>
    <name type="common">fe'i banana</name>
    <dbReference type="NCBI Taxonomy" id="320322"/>
    <lineage>
        <taxon>Eukaryota</taxon>
        <taxon>Viridiplantae</taxon>
        <taxon>Streptophyta</taxon>
        <taxon>Embryophyta</taxon>
        <taxon>Tracheophyta</taxon>
        <taxon>Spermatophyta</taxon>
        <taxon>Magnoliopsida</taxon>
        <taxon>Liliopsida</taxon>
        <taxon>Zingiberales</taxon>
        <taxon>Musaceae</taxon>
        <taxon>Musa</taxon>
    </lineage>
</organism>
<evidence type="ECO:0000313" key="5">
    <source>
        <dbReference type="EMBL" id="URD77864.1"/>
    </source>
</evidence>
<dbReference type="OrthoDB" id="448448at2759"/>
<evidence type="ECO:0000256" key="1">
    <source>
        <dbReference type="ARBA" id="ARBA00022741"/>
    </source>
</evidence>
<dbReference type="GO" id="GO:0005524">
    <property type="term" value="F:ATP binding"/>
    <property type="evidence" value="ECO:0007669"/>
    <property type="project" value="UniProtKB-KW"/>
</dbReference>
<dbReference type="GO" id="GO:0008094">
    <property type="term" value="F:ATP-dependent activity, acting on DNA"/>
    <property type="evidence" value="ECO:0007669"/>
    <property type="project" value="TreeGrafter"/>
</dbReference>
<name>A0A9E7JEA9_9LILI</name>
<dbReference type="Gene3D" id="3.40.50.300">
    <property type="entry name" value="P-loop containing nucleotide triphosphate hydrolases"/>
    <property type="match status" value="1"/>
</dbReference>
<evidence type="ECO:0000313" key="6">
    <source>
        <dbReference type="Proteomes" id="UP001055439"/>
    </source>
</evidence>
<dbReference type="PANTHER" id="PTHR45626">
    <property type="entry name" value="TRANSCRIPTION TERMINATION FACTOR 2-RELATED"/>
    <property type="match status" value="1"/>
</dbReference>
<dbReference type="SUPFAM" id="SSF52540">
    <property type="entry name" value="P-loop containing nucleoside triphosphate hydrolases"/>
    <property type="match status" value="1"/>
</dbReference>
<reference evidence="5" key="1">
    <citation type="submission" date="2022-05" db="EMBL/GenBank/DDBJ databases">
        <title>The Musa troglodytarum L. genome provides insights into the mechanism of non-climacteric behaviour and enrichment of carotenoids.</title>
        <authorList>
            <person name="Wang J."/>
        </authorList>
    </citation>
    <scope>NUCLEOTIDE SEQUENCE</scope>
    <source>
        <tissue evidence="5">Leaf</tissue>
    </source>
</reference>
<dbReference type="InterPro" id="IPR049730">
    <property type="entry name" value="SNF2/RAD54-like_C"/>
</dbReference>
<protein>
    <recommendedName>
        <fullName evidence="4">Helicase C-terminal domain-containing protein</fullName>
    </recommendedName>
</protein>
<gene>
    <name evidence="5" type="ORF">MUK42_05395</name>
</gene>
<accession>A0A9E7JEA9</accession>
<dbReference type="Pfam" id="PF00271">
    <property type="entry name" value="Helicase_C"/>
    <property type="match status" value="1"/>
</dbReference>